<dbReference type="OrthoDB" id="9772064at2"/>
<keyword evidence="3" id="KW-1185">Reference proteome</keyword>
<proteinExistence type="predicted"/>
<dbReference type="RefSeq" id="WP_100918213.1">
    <property type="nucleotide sequence ID" value="NZ_CP020370.1"/>
</dbReference>
<dbReference type="EMBL" id="CP020370">
    <property type="protein sequence ID" value="AUB80415.1"/>
    <property type="molecule type" value="Genomic_DNA"/>
</dbReference>
<reference evidence="2 3" key="1">
    <citation type="submission" date="2017-03" db="EMBL/GenBank/DDBJ databases">
        <title>Complete genome sequence of Candidatus 'Thiodictyon syntrophicum' sp. nov. strain Cad16T, a photolithoautotroph purple sulfur bacterium isolated from an alpine meromictic lake.</title>
        <authorList>
            <person name="Luedin S.M."/>
            <person name="Pothier J.F."/>
            <person name="Danza F."/>
            <person name="Storelli N."/>
            <person name="Wittwer M."/>
            <person name="Tonolla M."/>
        </authorList>
    </citation>
    <scope>NUCLEOTIDE SEQUENCE [LARGE SCALE GENOMIC DNA]</scope>
    <source>
        <strain evidence="2 3">Cad16T</strain>
    </source>
</reference>
<evidence type="ECO:0000313" key="3">
    <source>
        <dbReference type="Proteomes" id="UP000232638"/>
    </source>
</evidence>
<name>A0A2K8U4E9_9GAMM</name>
<feature type="domain" description="Protein NO VEIN C-terminal" evidence="1">
    <location>
        <begin position="11"/>
        <end position="62"/>
    </location>
</feature>
<dbReference type="AlphaFoldDB" id="A0A2K8U4E9"/>
<dbReference type="InterPro" id="IPR024975">
    <property type="entry name" value="NOV_C"/>
</dbReference>
<dbReference type="KEGG" id="tsy:THSYN_05250"/>
<sequence>MPSVSGDLSERPGKERGIEVKGRVGTDAIELTPNARARACNLRGRYWLSAVLDCGSARPRLFRVQDPFGQLLARAQGGVLINYGDIVRCADSG</sequence>
<protein>
    <recommendedName>
        <fullName evidence="1">Protein NO VEIN C-terminal domain-containing protein</fullName>
    </recommendedName>
</protein>
<gene>
    <name evidence="2" type="ORF">THSYN_05250</name>
</gene>
<organism evidence="2 3">
    <name type="scientific">Candidatus Thiodictyon syntrophicum</name>
    <dbReference type="NCBI Taxonomy" id="1166950"/>
    <lineage>
        <taxon>Bacteria</taxon>
        <taxon>Pseudomonadati</taxon>
        <taxon>Pseudomonadota</taxon>
        <taxon>Gammaproteobacteria</taxon>
        <taxon>Chromatiales</taxon>
        <taxon>Chromatiaceae</taxon>
        <taxon>Thiodictyon</taxon>
    </lineage>
</organism>
<evidence type="ECO:0000259" key="1">
    <source>
        <dbReference type="Pfam" id="PF13020"/>
    </source>
</evidence>
<accession>A0A2K8U4E9</accession>
<evidence type="ECO:0000313" key="2">
    <source>
        <dbReference type="EMBL" id="AUB80415.1"/>
    </source>
</evidence>
<dbReference type="Pfam" id="PF13020">
    <property type="entry name" value="NOV_C"/>
    <property type="match status" value="1"/>
</dbReference>
<dbReference type="Proteomes" id="UP000232638">
    <property type="component" value="Chromosome"/>
</dbReference>